<sequence length="115" mass="13031">MHDMHPDVAAVLHRAHRLQSVMDEYVAKVASRTFTAADDDRTVEVTLDGHHRATVVFPDLAPLDDDARRDRIGRASQRAAELADDSRAADVVRIRAEVAEIMRTEWCPTRWGRDE</sequence>
<reference evidence="1 2" key="1">
    <citation type="submission" date="2022-06" db="EMBL/GenBank/DDBJ databases">
        <title>Mycolicibacterium sp. CAU 1645 isolated from seawater.</title>
        <authorList>
            <person name="Kim W."/>
        </authorList>
    </citation>
    <scope>NUCLEOTIDE SEQUENCE [LARGE SCALE GENOMIC DNA]</scope>
    <source>
        <strain evidence="1 2">CAU 1645</strain>
    </source>
</reference>
<accession>A0ABT1MCN8</accession>
<evidence type="ECO:0000313" key="1">
    <source>
        <dbReference type="EMBL" id="MCP9276943.1"/>
    </source>
</evidence>
<dbReference type="RefSeq" id="WP_255065250.1">
    <property type="nucleotide sequence ID" value="NZ_JANDBD010000023.1"/>
</dbReference>
<evidence type="ECO:0000313" key="2">
    <source>
        <dbReference type="Proteomes" id="UP001651690"/>
    </source>
</evidence>
<keyword evidence="2" id="KW-1185">Reference proteome</keyword>
<dbReference type="Proteomes" id="UP001651690">
    <property type="component" value="Unassembled WGS sequence"/>
</dbReference>
<dbReference type="GO" id="GO:0003677">
    <property type="term" value="F:DNA binding"/>
    <property type="evidence" value="ECO:0007669"/>
    <property type="project" value="UniProtKB-KW"/>
</dbReference>
<name>A0ABT1MCN8_9MYCO</name>
<protein>
    <submittedName>
        <fullName evidence="1">YbaB/EbfC family DNA-binding protein</fullName>
    </submittedName>
</protein>
<organism evidence="1 2">
    <name type="scientific">Mycolicibacterium arenosum</name>
    <dbReference type="NCBI Taxonomy" id="2952157"/>
    <lineage>
        <taxon>Bacteria</taxon>
        <taxon>Bacillati</taxon>
        <taxon>Actinomycetota</taxon>
        <taxon>Actinomycetes</taxon>
        <taxon>Mycobacteriales</taxon>
        <taxon>Mycobacteriaceae</taxon>
        <taxon>Mycolicibacterium</taxon>
    </lineage>
</organism>
<gene>
    <name evidence="1" type="ORF">NM203_32670</name>
</gene>
<dbReference type="EMBL" id="JANDBD010000023">
    <property type="protein sequence ID" value="MCP9276943.1"/>
    <property type="molecule type" value="Genomic_DNA"/>
</dbReference>
<keyword evidence="1" id="KW-0238">DNA-binding</keyword>
<dbReference type="InterPro" id="IPR036894">
    <property type="entry name" value="YbaB-like_sf"/>
</dbReference>
<proteinExistence type="predicted"/>
<comment type="caution">
    <text evidence="1">The sequence shown here is derived from an EMBL/GenBank/DDBJ whole genome shotgun (WGS) entry which is preliminary data.</text>
</comment>
<dbReference type="Gene3D" id="3.30.1310.10">
    <property type="entry name" value="Nucleoid-associated protein YbaB-like domain"/>
    <property type="match status" value="1"/>
</dbReference>